<sequence>MSMIVPLQGFAPSIAANGIKDICLQTHLSQTASTPNINENTNTLKSIQIPINPVYFQGVITNQIGCLQPNQIFTNFNMKLNCNNISQVNQNIQNNLLDYVPNSFVFCHYGKKSNKKTYNSEVMNNFPQISSQNKFSLNNISLISQSKSTSKISKEFQIESLEDIIDSRHRKFSVKEDEMLKNIVNMFGPKNWRLISSLIPGRTPRQCRDRYSNYLAPGFIHSDWTEDEDKLLAEKFALLGPKWAKIRQFFPYRTANDIKNRYNYSVSRKSSLFKNANTKGEYEKEGNDLCFNDENFDFNQQFFLFNEELQSNEYDFVDNEL</sequence>
<evidence type="ECO:0000259" key="6">
    <source>
        <dbReference type="PROSITE" id="PS51294"/>
    </source>
</evidence>
<name>A0ABR2KGR0_9EUKA</name>
<dbReference type="PANTHER" id="PTHR46621:SF1">
    <property type="entry name" value="SNRNA-ACTIVATING PROTEIN COMPLEX SUBUNIT 4"/>
    <property type="match status" value="1"/>
</dbReference>
<proteinExistence type="predicted"/>
<dbReference type="SUPFAM" id="SSF46689">
    <property type="entry name" value="Homeodomain-like"/>
    <property type="match status" value="1"/>
</dbReference>
<organism evidence="7 8">
    <name type="scientific">Tritrichomonas musculus</name>
    <dbReference type="NCBI Taxonomy" id="1915356"/>
    <lineage>
        <taxon>Eukaryota</taxon>
        <taxon>Metamonada</taxon>
        <taxon>Parabasalia</taxon>
        <taxon>Tritrichomonadida</taxon>
        <taxon>Tritrichomonadidae</taxon>
        <taxon>Tritrichomonas</taxon>
    </lineage>
</organism>
<dbReference type="EMBL" id="JAPFFF010000005">
    <property type="protein sequence ID" value="KAK8889220.1"/>
    <property type="molecule type" value="Genomic_DNA"/>
</dbReference>
<keyword evidence="8" id="KW-1185">Reference proteome</keyword>
<keyword evidence="1" id="KW-0805">Transcription regulation</keyword>
<dbReference type="InterPro" id="IPR001005">
    <property type="entry name" value="SANT/Myb"/>
</dbReference>
<dbReference type="InterPro" id="IPR051575">
    <property type="entry name" value="Myb-like_DNA-bd"/>
</dbReference>
<dbReference type="Pfam" id="PF00249">
    <property type="entry name" value="Myb_DNA-binding"/>
    <property type="match status" value="2"/>
</dbReference>
<evidence type="ECO:0000256" key="2">
    <source>
        <dbReference type="ARBA" id="ARBA00023125"/>
    </source>
</evidence>
<reference evidence="7 8" key="1">
    <citation type="submission" date="2024-04" db="EMBL/GenBank/DDBJ databases">
        <title>Tritrichomonas musculus Genome.</title>
        <authorList>
            <person name="Alves-Ferreira E."/>
            <person name="Grigg M."/>
            <person name="Lorenzi H."/>
            <person name="Galac M."/>
        </authorList>
    </citation>
    <scope>NUCLEOTIDE SEQUENCE [LARGE SCALE GENOMIC DNA]</scope>
    <source>
        <strain evidence="7 8">EAF2021</strain>
    </source>
</reference>
<dbReference type="Proteomes" id="UP001470230">
    <property type="component" value="Unassembled WGS sequence"/>
</dbReference>
<keyword evidence="2" id="KW-0238">DNA-binding</keyword>
<keyword evidence="4" id="KW-0539">Nucleus</keyword>
<evidence type="ECO:0000259" key="5">
    <source>
        <dbReference type="PROSITE" id="PS50090"/>
    </source>
</evidence>
<dbReference type="Gene3D" id="1.10.10.60">
    <property type="entry name" value="Homeodomain-like"/>
    <property type="match status" value="2"/>
</dbReference>
<evidence type="ECO:0000256" key="1">
    <source>
        <dbReference type="ARBA" id="ARBA00023015"/>
    </source>
</evidence>
<accession>A0ABR2KGR0</accession>
<feature type="domain" description="HTH myb-type" evidence="6">
    <location>
        <begin position="168"/>
        <end position="219"/>
    </location>
</feature>
<evidence type="ECO:0000313" key="8">
    <source>
        <dbReference type="Proteomes" id="UP001470230"/>
    </source>
</evidence>
<dbReference type="CDD" id="cd00167">
    <property type="entry name" value="SANT"/>
    <property type="match status" value="2"/>
</dbReference>
<dbReference type="SMART" id="SM00717">
    <property type="entry name" value="SANT"/>
    <property type="match status" value="2"/>
</dbReference>
<dbReference type="InterPro" id="IPR009057">
    <property type="entry name" value="Homeodomain-like_sf"/>
</dbReference>
<evidence type="ECO:0008006" key="9">
    <source>
        <dbReference type="Google" id="ProtNLM"/>
    </source>
</evidence>
<protein>
    <recommendedName>
        <fullName evidence="9">Myb-like DNA-binding domain containing protein</fullName>
    </recommendedName>
</protein>
<dbReference type="PROSITE" id="PS51294">
    <property type="entry name" value="HTH_MYB"/>
    <property type="match status" value="2"/>
</dbReference>
<gene>
    <name evidence="7" type="ORF">M9Y10_033966</name>
</gene>
<feature type="domain" description="Myb-like" evidence="5">
    <location>
        <begin position="216"/>
        <end position="266"/>
    </location>
</feature>
<feature type="domain" description="HTH myb-type" evidence="6">
    <location>
        <begin position="221"/>
        <end position="270"/>
    </location>
</feature>
<evidence type="ECO:0000256" key="4">
    <source>
        <dbReference type="ARBA" id="ARBA00023242"/>
    </source>
</evidence>
<dbReference type="PANTHER" id="PTHR46621">
    <property type="entry name" value="SNRNA-ACTIVATING PROTEIN COMPLEX SUBUNIT 4"/>
    <property type="match status" value="1"/>
</dbReference>
<dbReference type="InterPro" id="IPR017930">
    <property type="entry name" value="Myb_dom"/>
</dbReference>
<evidence type="ECO:0000313" key="7">
    <source>
        <dbReference type="EMBL" id="KAK8889220.1"/>
    </source>
</evidence>
<comment type="caution">
    <text evidence="7">The sequence shown here is derived from an EMBL/GenBank/DDBJ whole genome shotgun (WGS) entry which is preliminary data.</text>
</comment>
<feature type="domain" description="Myb-like" evidence="5">
    <location>
        <begin position="171"/>
        <end position="215"/>
    </location>
</feature>
<evidence type="ECO:0000256" key="3">
    <source>
        <dbReference type="ARBA" id="ARBA00023163"/>
    </source>
</evidence>
<dbReference type="PROSITE" id="PS50090">
    <property type="entry name" value="MYB_LIKE"/>
    <property type="match status" value="2"/>
</dbReference>
<keyword evidence="3" id="KW-0804">Transcription</keyword>